<sequence length="250" mass="28305">MASYILDMNVSTPNIYHTSKMMPSSTEPISGCGVYPRMSDNNTMTIQLLRQLASDVCEQNGTIRACLSNSADIYLHAMLCLINLLKSMSGNRSYITQPMPQLEQQILKGQEFWNVIGEQDSLDKNKARLPINFLGTHLSCSGCPQQDRRNWWMQDQWDYLKSSRPQLEQAYPSVCKNQRTQSVPNRFIPFKLHNCYISPANERKNLSVYSSPSPAVPFDTDDGVIVIIDPIRHPIAFSNSVQQSGHFQGL</sequence>
<proteinExistence type="predicted"/>
<keyword evidence="2" id="KW-1185">Reference proteome</keyword>
<evidence type="ECO:0000313" key="1">
    <source>
        <dbReference type="EMBL" id="KAA3675182.1"/>
    </source>
</evidence>
<reference evidence="1 2" key="1">
    <citation type="journal article" date="2019" name="Gigascience">
        <title>Whole-genome sequence of the oriental lung fluke Paragonimus westermani.</title>
        <authorList>
            <person name="Oey H."/>
            <person name="Zakrzewski M."/>
            <person name="Narain K."/>
            <person name="Devi K.R."/>
            <person name="Agatsuma T."/>
            <person name="Nawaratna S."/>
            <person name="Gobert G.N."/>
            <person name="Jones M.K."/>
            <person name="Ragan M.A."/>
            <person name="McManus D.P."/>
            <person name="Krause L."/>
        </authorList>
    </citation>
    <scope>NUCLEOTIDE SEQUENCE [LARGE SCALE GENOMIC DNA]</scope>
    <source>
        <strain evidence="1 2">IND2009</strain>
    </source>
</reference>
<name>A0A5J4NI63_9TREM</name>
<dbReference type="AlphaFoldDB" id="A0A5J4NI63"/>
<protein>
    <submittedName>
        <fullName evidence="1">Uncharacterized protein</fullName>
    </submittedName>
</protein>
<gene>
    <name evidence="1" type="ORF">DEA37_0011385</name>
</gene>
<organism evidence="1 2">
    <name type="scientific">Paragonimus westermani</name>
    <dbReference type="NCBI Taxonomy" id="34504"/>
    <lineage>
        <taxon>Eukaryota</taxon>
        <taxon>Metazoa</taxon>
        <taxon>Spiralia</taxon>
        <taxon>Lophotrochozoa</taxon>
        <taxon>Platyhelminthes</taxon>
        <taxon>Trematoda</taxon>
        <taxon>Digenea</taxon>
        <taxon>Plagiorchiida</taxon>
        <taxon>Troglotremata</taxon>
        <taxon>Troglotrematidae</taxon>
        <taxon>Paragonimus</taxon>
    </lineage>
</organism>
<dbReference type="EMBL" id="QNGE01002677">
    <property type="protein sequence ID" value="KAA3675182.1"/>
    <property type="molecule type" value="Genomic_DNA"/>
</dbReference>
<evidence type="ECO:0000313" key="2">
    <source>
        <dbReference type="Proteomes" id="UP000324629"/>
    </source>
</evidence>
<dbReference type="Proteomes" id="UP000324629">
    <property type="component" value="Unassembled WGS sequence"/>
</dbReference>
<accession>A0A5J4NI63</accession>
<comment type="caution">
    <text evidence="1">The sequence shown here is derived from an EMBL/GenBank/DDBJ whole genome shotgun (WGS) entry which is preliminary data.</text>
</comment>